<feature type="compositionally biased region" description="Pro residues" evidence="1">
    <location>
        <begin position="1"/>
        <end position="13"/>
    </location>
</feature>
<feature type="region of interest" description="Disordered" evidence="1">
    <location>
        <begin position="189"/>
        <end position="259"/>
    </location>
</feature>
<feature type="compositionally biased region" description="Basic residues" evidence="1">
    <location>
        <begin position="57"/>
        <end position="68"/>
    </location>
</feature>
<accession>A0A453MYP7</accession>
<dbReference type="Proteomes" id="UP000015105">
    <property type="component" value="Chromosome 6D"/>
</dbReference>
<reference evidence="2" key="3">
    <citation type="journal article" date="2017" name="Nature">
        <title>Genome sequence of the progenitor of the wheat D genome Aegilops tauschii.</title>
        <authorList>
            <person name="Luo M.C."/>
            <person name="Gu Y.Q."/>
            <person name="Puiu D."/>
            <person name="Wang H."/>
            <person name="Twardziok S.O."/>
            <person name="Deal K.R."/>
            <person name="Huo N."/>
            <person name="Zhu T."/>
            <person name="Wang L."/>
            <person name="Wang Y."/>
            <person name="McGuire P.E."/>
            <person name="Liu S."/>
            <person name="Long H."/>
            <person name="Ramasamy R.K."/>
            <person name="Rodriguez J.C."/>
            <person name="Van S.L."/>
            <person name="Yuan L."/>
            <person name="Wang Z."/>
            <person name="Xia Z."/>
            <person name="Xiao L."/>
            <person name="Anderson O.D."/>
            <person name="Ouyang S."/>
            <person name="Liang Y."/>
            <person name="Zimin A.V."/>
            <person name="Pertea G."/>
            <person name="Qi P."/>
            <person name="Bennetzen J.L."/>
            <person name="Dai X."/>
            <person name="Dawson M.W."/>
            <person name="Muller H.G."/>
            <person name="Kugler K."/>
            <person name="Rivarola-Duarte L."/>
            <person name="Spannagl M."/>
            <person name="Mayer K.F.X."/>
            <person name="Lu F.H."/>
            <person name="Bevan M.W."/>
            <person name="Leroy P."/>
            <person name="Li P."/>
            <person name="You F.M."/>
            <person name="Sun Q."/>
            <person name="Liu Z."/>
            <person name="Lyons E."/>
            <person name="Wicker T."/>
            <person name="Salzberg S.L."/>
            <person name="Devos K.M."/>
            <person name="Dvorak J."/>
        </authorList>
    </citation>
    <scope>NUCLEOTIDE SEQUENCE [LARGE SCALE GENOMIC DNA]</scope>
    <source>
        <strain evidence="2">cv. AL8/78</strain>
    </source>
</reference>
<name>A0A453MYP7_AEGTS</name>
<feature type="region of interest" description="Disordered" evidence="1">
    <location>
        <begin position="1"/>
        <end position="123"/>
    </location>
</feature>
<evidence type="ECO:0000313" key="3">
    <source>
        <dbReference type="Proteomes" id="UP000015105"/>
    </source>
</evidence>
<reference evidence="2" key="5">
    <citation type="journal article" date="2021" name="G3 (Bethesda)">
        <title>Aegilops tauschii genome assembly Aet v5.0 features greater sequence contiguity and improved annotation.</title>
        <authorList>
            <person name="Wang L."/>
            <person name="Zhu T."/>
            <person name="Rodriguez J.C."/>
            <person name="Deal K.R."/>
            <person name="Dubcovsky J."/>
            <person name="McGuire P.E."/>
            <person name="Lux T."/>
            <person name="Spannagl M."/>
            <person name="Mayer K.F.X."/>
            <person name="Baldrich P."/>
            <person name="Meyers B.C."/>
            <person name="Huo N."/>
            <person name="Gu Y.Q."/>
            <person name="Zhou H."/>
            <person name="Devos K.M."/>
            <person name="Bennetzen J.L."/>
            <person name="Unver T."/>
            <person name="Budak H."/>
            <person name="Gulick P.J."/>
            <person name="Galiba G."/>
            <person name="Kalapos B."/>
            <person name="Nelson D.R."/>
            <person name="Li P."/>
            <person name="You F.M."/>
            <person name="Luo M.C."/>
            <person name="Dvorak J."/>
        </authorList>
    </citation>
    <scope>NUCLEOTIDE SEQUENCE [LARGE SCALE GENOMIC DNA]</scope>
    <source>
        <strain evidence="2">cv. AL8/78</strain>
    </source>
</reference>
<feature type="compositionally biased region" description="Pro residues" evidence="1">
    <location>
        <begin position="75"/>
        <end position="92"/>
    </location>
</feature>
<reference evidence="2" key="4">
    <citation type="submission" date="2019-03" db="UniProtKB">
        <authorList>
            <consortium name="EnsemblPlants"/>
        </authorList>
    </citation>
    <scope>IDENTIFICATION</scope>
</reference>
<dbReference type="PRINTS" id="PR01217">
    <property type="entry name" value="PRICHEXTENSN"/>
</dbReference>
<feature type="compositionally biased region" description="Pro residues" evidence="1">
    <location>
        <begin position="33"/>
        <end position="56"/>
    </location>
</feature>
<sequence length="259" mass="27753">PTPPTVPHHPPPVCLKKNHAARSRSPASSPLPTHSPPASLPPPLLRPSPPPCPPPRLPRRRPRARRSPSRAAARPRPPPPRTCPPAAAPVPPLLRHAAAPRPPPPRHRRWRGTGPAGAGTSPVSSISAAAADVMMTFCCGGWPVQGRGAEAAGLLRRARRHHRGLHLRSSLIRASWTATRHALAAIEQNAAGGRSGDRVPSQRTREYQARHHHQPERRSQVPRAPARQPAGVLHTAGSGRAEETHPPARGCSKEIQPSL</sequence>
<reference evidence="3" key="1">
    <citation type="journal article" date="2014" name="Science">
        <title>Ancient hybridizations among the ancestral genomes of bread wheat.</title>
        <authorList>
            <consortium name="International Wheat Genome Sequencing Consortium,"/>
            <person name="Marcussen T."/>
            <person name="Sandve S.R."/>
            <person name="Heier L."/>
            <person name="Spannagl M."/>
            <person name="Pfeifer M."/>
            <person name="Jakobsen K.S."/>
            <person name="Wulff B.B."/>
            <person name="Steuernagel B."/>
            <person name="Mayer K.F."/>
            <person name="Olsen O.A."/>
        </authorList>
    </citation>
    <scope>NUCLEOTIDE SEQUENCE [LARGE SCALE GENOMIC DNA]</scope>
    <source>
        <strain evidence="3">cv. AL8/78</strain>
    </source>
</reference>
<feature type="compositionally biased region" description="Low complexity" evidence="1">
    <location>
        <begin position="23"/>
        <end position="32"/>
    </location>
</feature>
<evidence type="ECO:0000313" key="2">
    <source>
        <dbReference type="EnsemblPlants" id="AET6Gv20147700.4"/>
    </source>
</evidence>
<dbReference type="AlphaFoldDB" id="A0A453MYP7"/>
<dbReference type="Gramene" id="AET6Gv20147700.4">
    <property type="protein sequence ID" value="AET6Gv20147700.4"/>
    <property type="gene ID" value="AET6Gv20147700"/>
</dbReference>
<proteinExistence type="predicted"/>
<dbReference type="EnsemblPlants" id="AET6Gv20147700.4">
    <property type="protein sequence ID" value="AET6Gv20147700.4"/>
    <property type="gene ID" value="AET6Gv20147700"/>
</dbReference>
<organism evidence="2 3">
    <name type="scientific">Aegilops tauschii subsp. strangulata</name>
    <name type="common">Goatgrass</name>
    <dbReference type="NCBI Taxonomy" id="200361"/>
    <lineage>
        <taxon>Eukaryota</taxon>
        <taxon>Viridiplantae</taxon>
        <taxon>Streptophyta</taxon>
        <taxon>Embryophyta</taxon>
        <taxon>Tracheophyta</taxon>
        <taxon>Spermatophyta</taxon>
        <taxon>Magnoliopsida</taxon>
        <taxon>Liliopsida</taxon>
        <taxon>Poales</taxon>
        <taxon>Poaceae</taxon>
        <taxon>BOP clade</taxon>
        <taxon>Pooideae</taxon>
        <taxon>Triticodae</taxon>
        <taxon>Triticeae</taxon>
        <taxon>Triticinae</taxon>
        <taxon>Aegilops</taxon>
    </lineage>
</organism>
<protein>
    <submittedName>
        <fullName evidence="2">Uncharacterized protein</fullName>
    </submittedName>
</protein>
<reference evidence="3" key="2">
    <citation type="journal article" date="2017" name="Nat. Plants">
        <title>The Aegilops tauschii genome reveals multiple impacts of transposons.</title>
        <authorList>
            <person name="Zhao G."/>
            <person name="Zou C."/>
            <person name="Li K."/>
            <person name="Wang K."/>
            <person name="Li T."/>
            <person name="Gao L."/>
            <person name="Zhang X."/>
            <person name="Wang H."/>
            <person name="Yang Z."/>
            <person name="Liu X."/>
            <person name="Jiang W."/>
            <person name="Mao L."/>
            <person name="Kong X."/>
            <person name="Jiao Y."/>
            <person name="Jia J."/>
        </authorList>
    </citation>
    <scope>NUCLEOTIDE SEQUENCE [LARGE SCALE GENOMIC DNA]</scope>
    <source>
        <strain evidence="3">cv. AL8/78</strain>
    </source>
</reference>
<evidence type="ECO:0000256" key="1">
    <source>
        <dbReference type="SAM" id="MobiDB-lite"/>
    </source>
</evidence>
<keyword evidence="3" id="KW-1185">Reference proteome</keyword>